<feature type="region of interest" description="Disordered" evidence="1">
    <location>
        <begin position="887"/>
        <end position="935"/>
    </location>
</feature>
<feature type="compositionally biased region" description="Polar residues" evidence="1">
    <location>
        <begin position="477"/>
        <end position="489"/>
    </location>
</feature>
<dbReference type="InterPro" id="IPR034586">
    <property type="entry name" value="Bfa1/Byr4"/>
</dbReference>
<dbReference type="VEuPathDB" id="FungiDB:ASPZODRAFT_70838"/>
<keyword evidence="3" id="KW-1185">Reference proteome</keyword>
<evidence type="ECO:0000313" key="2">
    <source>
        <dbReference type="EMBL" id="OJJ44844.1"/>
    </source>
</evidence>
<evidence type="ECO:0000313" key="3">
    <source>
        <dbReference type="Proteomes" id="UP000184188"/>
    </source>
</evidence>
<feature type="compositionally biased region" description="Polar residues" evidence="1">
    <location>
        <begin position="895"/>
        <end position="909"/>
    </location>
</feature>
<evidence type="ECO:0000256" key="1">
    <source>
        <dbReference type="SAM" id="MobiDB-lite"/>
    </source>
</evidence>
<feature type="compositionally biased region" description="Low complexity" evidence="1">
    <location>
        <begin position="456"/>
        <end position="468"/>
    </location>
</feature>
<dbReference type="GO" id="GO:0044732">
    <property type="term" value="C:mitotic spindle pole body"/>
    <property type="evidence" value="ECO:0007669"/>
    <property type="project" value="TreeGrafter"/>
</dbReference>
<dbReference type="Proteomes" id="UP000184188">
    <property type="component" value="Unassembled WGS sequence"/>
</dbReference>
<dbReference type="PANTHER" id="PTHR35140">
    <property type="entry name" value="MITOTIC CHECK POINT PROTEIN BFA1"/>
    <property type="match status" value="1"/>
</dbReference>
<feature type="region of interest" description="Disordered" evidence="1">
    <location>
        <begin position="338"/>
        <end position="362"/>
    </location>
</feature>
<feature type="compositionally biased region" description="Polar residues" evidence="1">
    <location>
        <begin position="761"/>
        <end position="770"/>
    </location>
</feature>
<feature type="region of interest" description="Disordered" evidence="1">
    <location>
        <begin position="287"/>
        <end position="323"/>
    </location>
</feature>
<dbReference type="STRING" id="1073090.A0A1L9SCG3"/>
<feature type="compositionally biased region" description="Polar residues" evidence="1">
    <location>
        <begin position="517"/>
        <end position="527"/>
    </location>
</feature>
<evidence type="ECO:0008006" key="4">
    <source>
        <dbReference type="Google" id="ProtNLM"/>
    </source>
</evidence>
<dbReference type="GeneID" id="34616167"/>
<sequence>MEALTLQLQRNNEETIECWDDDNDLECTDDTQFRIASSATSVTNSSLVRRSGHRDSISSRRSARSDLDSNAGTDEDWQVLLHDNDDAVTEDAIASAKNAGIPIPTNVPKSALVGGTIKRLGKRKPKKNFVDDWSEDVEFPGPGETLQLKPPQESLFPDTLRTISSAVTSPIKAPPSPFWDDDHSTRLHSALTRLDQFREEDTSDAQAVPTIKAAKPWRSQEVTIPQDGFPFPGAETESENFDADFDLPADNLKLQLTTHKDVPRVLGPAPETFDVDWSEGSIGIRFGGTTRDHRSNPSSSVSIASPSVSSYLTGESEDDGIDGIIIPAGPLDLEAKLKKRQSTSHAGFAGPPNKTSPRQPPPDIDDFLSGLDVENDDAFAIGKLSLNPNIKRKSGRPGSPARRLATTITFTNTKHSPKTRIPRLSGHDRHSTHLETVSESGAPIFNFRRPQSRLGSHTSHSSVSSCPPSAIPVTPPHLSTPSRRSTGARTSRDPFISDNVSSSTKRLKPKRSMPAMRNTNSSGSTPPFQQPPSRLDGTSRIFQSSVRPKTPVDRIDIRSLSRRSQVPFIPAGASENQSHHVNFKTYGYSRRTNSDSSGDIISQGSSSSRKPRFSRSEPIGSSLQDRSPETTFAGMKRTLTRPTRRRNFGDGTELESLDDLPTSASAESRFVKYPTSHGVPRSFRSRLSQNQNTLLRTESPAQSPDPPTGGKPRDSIPRFARDTTASRNAREQRIASMTLTLKNRERSSLASISTNWKDQVVSRSPSTSLPMRSKRGRTKATPTKPHLIKPMGAGVQEAKSVKGMRYNPATFQWEGNENSIIEFEPATPKSPRPAPALITNIGTMQNVQVVGGMVFDPRRMCWLKMAPSQPGDSGVLAVQDEDDVFSGLDDLQENGPKTGNTAGGRTSNAFDELGPTASGDDRSPGESSDEWPMTEEFDVGPEFIKRQRAEEEKWRRKVDKWITSDRRTLEYGWRWAIRDLVRVHGVLRSQSLDDP</sequence>
<feature type="region of interest" description="Disordered" evidence="1">
    <location>
        <begin position="44"/>
        <end position="71"/>
    </location>
</feature>
<proteinExistence type="predicted"/>
<feature type="compositionally biased region" description="Basic and acidic residues" evidence="1">
    <location>
        <begin position="711"/>
        <end position="721"/>
    </location>
</feature>
<feature type="region of interest" description="Disordered" evidence="1">
    <location>
        <begin position="413"/>
        <end position="550"/>
    </location>
</feature>
<dbReference type="OrthoDB" id="19159at2759"/>
<protein>
    <recommendedName>
        <fullName evidence="4">Cytokinesis regulator (Byr4)</fullName>
    </recommendedName>
</protein>
<name>A0A1L9SCG3_9EURO</name>
<organism evidence="2 3">
    <name type="scientific">Penicilliopsis zonata CBS 506.65</name>
    <dbReference type="NCBI Taxonomy" id="1073090"/>
    <lineage>
        <taxon>Eukaryota</taxon>
        <taxon>Fungi</taxon>
        <taxon>Dikarya</taxon>
        <taxon>Ascomycota</taxon>
        <taxon>Pezizomycotina</taxon>
        <taxon>Eurotiomycetes</taxon>
        <taxon>Eurotiomycetidae</taxon>
        <taxon>Eurotiales</taxon>
        <taxon>Aspergillaceae</taxon>
        <taxon>Penicilliopsis</taxon>
    </lineage>
</organism>
<dbReference type="GO" id="GO:1990334">
    <property type="term" value="C:Bfa1-Bub2 complex"/>
    <property type="evidence" value="ECO:0007669"/>
    <property type="project" value="InterPro"/>
</dbReference>
<feature type="region of interest" description="Disordered" evidence="1">
    <location>
        <begin position="668"/>
        <end position="687"/>
    </location>
</feature>
<dbReference type="PANTHER" id="PTHR35140:SF1">
    <property type="entry name" value="MITOTIC CHECK POINT PROTEIN BFA1"/>
    <property type="match status" value="1"/>
</dbReference>
<dbReference type="RefSeq" id="XP_022579354.1">
    <property type="nucleotide sequence ID" value="XM_022729703.1"/>
</dbReference>
<reference evidence="3" key="1">
    <citation type="journal article" date="2017" name="Genome Biol.">
        <title>Comparative genomics reveals high biological diversity and specific adaptations in the industrially and medically important fungal genus Aspergillus.</title>
        <authorList>
            <person name="de Vries R.P."/>
            <person name="Riley R."/>
            <person name="Wiebenga A."/>
            <person name="Aguilar-Osorio G."/>
            <person name="Amillis S."/>
            <person name="Uchima C.A."/>
            <person name="Anderluh G."/>
            <person name="Asadollahi M."/>
            <person name="Askin M."/>
            <person name="Barry K."/>
            <person name="Battaglia E."/>
            <person name="Bayram O."/>
            <person name="Benocci T."/>
            <person name="Braus-Stromeyer S.A."/>
            <person name="Caldana C."/>
            <person name="Canovas D."/>
            <person name="Cerqueira G.C."/>
            <person name="Chen F."/>
            <person name="Chen W."/>
            <person name="Choi C."/>
            <person name="Clum A."/>
            <person name="Dos Santos R.A."/>
            <person name="Damasio A.R."/>
            <person name="Diallinas G."/>
            <person name="Emri T."/>
            <person name="Fekete E."/>
            <person name="Flipphi M."/>
            <person name="Freyberg S."/>
            <person name="Gallo A."/>
            <person name="Gournas C."/>
            <person name="Habgood R."/>
            <person name="Hainaut M."/>
            <person name="Harispe M.L."/>
            <person name="Henrissat B."/>
            <person name="Hilden K.S."/>
            <person name="Hope R."/>
            <person name="Hossain A."/>
            <person name="Karabika E."/>
            <person name="Karaffa L."/>
            <person name="Karanyi Z."/>
            <person name="Krasevec N."/>
            <person name="Kuo A."/>
            <person name="Kusch H."/>
            <person name="LaButti K."/>
            <person name="Lagendijk E.L."/>
            <person name="Lapidus A."/>
            <person name="Levasseur A."/>
            <person name="Lindquist E."/>
            <person name="Lipzen A."/>
            <person name="Logrieco A.F."/>
            <person name="MacCabe A."/>
            <person name="Maekelae M.R."/>
            <person name="Malavazi I."/>
            <person name="Melin P."/>
            <person name="Meyer V."/>
            <person name="Mielnichuk N."/>
            <person name="Miskei M."/>
            <person name="Molnar A.P."/>
            <person name="Mule G."/>
            <person name="Ngan C.Y."/>
            <person name="Orejas M."/>
            <person name="Orosz E."/>
            <person name="Ouedraogo J.P."/>
            <person name="Overkamp K.M."/>
            <person name="Park H.-S."/>
            <person name="Perrone G."/>
            <person name="Piumi F."/>
            <person name="Punt P.J."/>
            <person name="Ram A.F."/>
            <person name="Ramon A."/>
            <person name="Rauscher S."/>
            <person name="Record E."/>
            <person name="Riano-Pachon D.M."/>
            <person name="Robert V."/>
            <person name="Roehrig J."/>
            <person name="Ruller R."/>
            <person name="Salamov A."/>
            <person name="Salih N.S."/>
            <person name="Samson R.A."/>
            <person name="Sandor E."/>
            <person name="Sanguinetti M."/>
            <person name="Schuetze T."/>
            <person name="Sepcic K."/>
            <person name="Shelest E."/>
            <person name="Sherlock G."/>
            <person name="Sophianopoulou V."/>
            <person name="Squina F.M."/>
            <person name="Sun H."/>
            <person name="Susca A."/>
            <person name="Todd R.B."/>
            <person name="Tsang A."/>
            <person name="Unkles S.E."/>
            <person name="van de Wiele N."/>
            <person name="van Rossen-Uffink D."/>
            <person name="Oliveira J.V."/>
            <person name="Vesth T.C."/>
            <person name="Visser J."/>
            <person name="Yu J.-H."/>
            <person name="Zhou M."/>
            <person name="Andersen M.R."/>
            <person name="Archer D.B."/>
            <person name="Baker S.E."/>
            <person name="Benoit I."/>
            <person name="Brakhage A.A."/>
            <person name="Braus G.H."/>
            <person name="Fischer R."/>
            <person name="Frisvad J.C."/>
            <person name="Goldman G.H."/>
            <person name="Houbraken J."/>
            <person name="Oakley B."/>
            <person name="Pocsi I."/>
            <person name="Scazzocchio C."/>
            <person name="Seiboth B."/>
            <person name="vanKuyk P.A."/>
            <person name="Wortman J."/>
            <person name="Dyer P.S."/>
            <person name="Grigoriev I.V."/>
        </authorList>
    </citation>
    <scope>NUCLEOTIDE SEQUENCE [LARGE SCALE GENOMIC DNA]</scope>
    <source>
        <strain evidence="3">CBS 506.65</strain>
    </source>
</reference>
<dbReference type="EMBL" id="KV878346">
    <property type="protein sequence ID" value="OJJ44844.1"/>
    <property type="molecule type" value="Genomic_DNA"/>
</dbReference>
<feature type="compositionally biased region" description="Low complexity" evidence="1">
    <location>
        <begin position="594"/>
        <end position="608"/>
    </location>
</feature>
<feature type="region of interest" description="Disordered" evidence="1">
    <location>
        <begin position="761"/>
        <end position="789"/>
    </location>
</feature>
<accession>A0A1L9SCG3</accession>
<dbReference type="GO" id="GO:0005096">
    <property type="term" value="F:GTPase activator activity"/>
    <property type="evidence" value="ECO:0007669"/>
    <property type="project" value="InterPro"/>
</dbReference>
<dbReference type="AlphaFoldDB" id="A0A1L9SCG3"/>
<feature type="region of interest" description="Disordered" evidence="1">
    <location>
        <begin position="588"/>
        <end position="661"/>
    </location>
</feature>
<gene>
    <name evidence="2" type="ORF">ASPZODRAFT_70838</name>
</gene>
<feature type="compositionally biased region" description="Polar residues" evidence="1">
    <location>
        <begin position="692"/>
        <end position="702"/>
    </location>
</feature>
<feature type="compositionally biased region" description="Basic and acidic residues" evidence="1">
    <location>
        <begin position="53"/>
        <end position="67"/>
    </location>
</feature>
<dbReference type="GO" id="GO:0031578">
    <property type="term" value="P:mitotic spindle orientation checkpoint signaling"/>
    <property type="evidence" value="ECO:0007669"/>
    <property type="project" value="TreeGrafter"/>
</dbReference>
<feature type="compositionally biased region" description="Low complexity" evidence="1">
    <location>
        <begin position="296"/>
        <end position="310"/>
    </location>
</feature>
<feature type="region of interest" description="Disordered" evidence="1">
    <location>
        <begin position="692"/>
        <end position="740"/>
    </location>
</feature>